<proteinExistence type="predicted"/>
<protein>
    <submittedName>
        <fullName evidence="1">Uncharacterized protein</fullName>
    </submittedName>
</protein>
<evidence type="ECO:0000313" key="2">
    <source>
        <dbReference type="Proteomes" id="UP000005536"/>
    </source>
</evidence>
<dbReference type="EMBL" id="ADBF01000253">
    <property type="protein sequence ID" value="EFE48524.1"/>
    <property type="molecule type" value="Genomic_DNA"/>
</dbReference>
<accession>D4DTU1</accession>
<dbReference type="Proteomes" id="UP000005536">
    <property type="component" value="Unassembled WGS sequence"/>
</dbReference>
<reference evidence="1 2" key="1">
    <citation type="submission" date="2010-02" db="EMBL/GenBank/DDBJ databases">
        <authorList>
            <person name="Weinstock G."/>
            <person name="Sodergren E."/>
            <person name="Clifton S."/>
            <person name="Fulton L."/>
            <person name="Fulton B."/>
            <person name="Courtney L."/>
            <person name="Fronick C."/>
            <person name="Harrison M."/>
            <person name="Strong C."/>
            <person name="Farmer C."/>
            <person name="Delahaunty K."/>
            <person name="Markovic C."/>
            <person name="Hall O."/>
            <person name="Minx P."/>
            <person name="Tomlinson C."/>
            <person name="Mitreva M."/>
            <person name="Nelson J."/>
            <person name="Hou S."/>
            <person name="Wollam A."/>
            <person name="Pepin K.H."/>
            <person name="Johnson M."/>
            <person name="Bhonagiri V."/>
            <person name="Zhang X."/>
            <person name="Suruliraj S."/>
            <person name="Warren W."/>
            <person name="Chinwalla A."/>
            <person name="Mardis E.R."/>
            <person name="Wilson R.K."/>
        </authorList>
    </citation>
    <scope>NUCLEOTIDE SEQUENCE [LARGE SCALE GENOMIC DNA]</scope>
    <source>
        <strain evidence="1 2">ATCC 29315</strain>
    </source>
</reference>
<organism evidence="1 2">
    <name type="scientific">Neisseria elongata subsp. glycolytica ATCC 29315</name>
    <dbReference type="NCBI Taxonomy" id="546263"/>
    <lineage>
        <taxon>Bacteria</taxon>
        <taxon>Pseudomonadati</taxon>
        <taxon>Pseudomonadota</taxon>
        <taxon>Betaproteobacteria</taxon>
        <taxon>Neisseriales</taxon>
        <taxon>Neisseriaceae</taxon>
        <taxon>Neisseria</taxon>
    </lineage>
</organism>
<dbReference type="AlphaFoldDB" id="D4DTU1"/>
<evidence type="ECO:0000313" key="1">
    <source>
        <dbReference type="EMBL" id="EFE48524.1"/>
    </source>
</evidence>
<sequence length="69" mass="7153">MSDGGDCSAKAAERCKGRLKNGFRRPSNRLAACSALACLEARVAFADNVNAAFAADDLAVAVAGFRGFE</sequence>
<gene>
    <name evidence="1" type="ORF">NEIELOOT_02497</name>
</gene>
<name>D4DTU1_NEIEG</name>
<comment type="caution">
    <text evidence="1">The sequence shown here is derived from an EMBL/GenBank/DDBJ whole genome shotgun (WGS) entry which is preliminary data.</text>
</comment>